<dbReference type="PROSITE" id="PS51819">
    <property type="entry name" value="VOC"/>
    <property type="match status" value="1"/>
</dbReference>
<dbReference type="InterPro" id="IPR052164">
    <property type="entry name" value="Anthracycline_SecMetBiosynth"/>
</dbReference>
<dbReference type="CDD" id="cd07247">
    <property type="entry name" value="SgaA_N_like"/>
    <property type="match status" value="1"/>
</dbReference>
<evidence type="ECO:0000313" key="3">
    <source>
        <dbReference type="Proteomes" id="UP000611945"/>
    </source>
</evidence>
<name>A0ABR8TMF7_9PSED</name>
<gene>
    <name evidence="2" type="ORF">H9642_07115</name>
</gene>
<dbReference type="InterPro" id="IPR037523">
    <property type="entry name" value="VOC_core"/>
</dbReference>
<dbReference type="EMBL" id="JACSQG010000002">
    <property type="protein sequence ID" value="MBD7976959.1"/>
    <property type="molecule type" value="Genomic_DNA"/>
</dbReference>
<dbReference type="Proteomes" id="UP000611945">
    <property type="component" value="Unassembled WGS sequence"/>
</dbReference>
<dbReference type="Gene3D" id="3.10.180.10">
    <property type="entry name" value="2,3-Dihydroxybiphenyl 1,2-Dioxygenase, domain 1"/>
    <property type="match status" value="1"/>
</dbReference>
<protein>
    <submittedName>
        <fullName evidence="2">VOC family protein</fullName>
    </submittedName>
</protein>
<dbReference type="InterPro" id="IPR029068">
    <property type="entry name" value="Glyas_Bleomycin-R_OHBP_Dase"/>
</dbReference>
<sequence length="123" mass="13458">MKNNPVVWFEIHVQDLQRAKAFYEQVFQTQLTNLGDENMEYWTFPGDMETNGAAGALVKEDAVPSGGNSVTVYFSCQDCAVEAKRAKAAGGQIREAKMAIGEHGFISLVTDTEGNVIGLHSMQ</sequence>
<comment type="caution">
    <text evidence="2">The sequence shown here is derived from an EMBL/GenBank/DDBJ whole genome shotgun (WGS) entry which is preliminary data.</text>
</comment>
<organism evidence="2 3">
    <name type="scientific">Serpens gallinarum</name>
    <dbReference type="NCBI Taxonomy" id="2763075"/>
    <lineage>
        <taxon>Bacteria</taxon>
        <taxon>Pseudomonadati</taxon>
        <taxon>Pseudomonadota</taxon>
        <taxon>Gammaproteobacteria</taxon>
        <taxon>Pseudomonadales</taxon>
        <taxon>Pseudomonadaceae</taxon>
        <taxon>Pseudomonas</taxon>
    </lineage>
</organism>
<dbReference type="PANTHER" id="PTHR33993">
    <property type="entry name" value="GLYOXALASE-RELATED"/>
    <property type="match status" value="1"/>
</dbReference>
<evidence type="ECO:0000313" key="2">
    <source>
        <dbReference type="EMBL" id="MBD7976959.1"/>
    </source>
</evidence>
<dbReference type="SUPFAM" id="SSF54593">
    <property type="entry name" value="Glyoxalase/Bleomycin resistance protein/Dihydroxybiphenyl dioxygenase"/>
    <property type="match status" value="1"/>
</dbReference>
<evidence type="ECO:0000259" key="1">
    <source>
        <dbReference type="PROSITE" id="PS51819"/>
    </source>
</evidence>
<dbReference type="Pfam" id="PF00903">
    <property type="entry name" value="Glyoxalase"/>
    <property type="match status" value="1"/>
</dbReference>
<keyword evidence="3" id="KW-1185">Reference proteome</keyword>
<dbReference type="RefSeq" id="WP_251835725.1">
    <property type="nucleotide sequence ID" value="NZ_JACSQG010000002.1"/>
</dbReference>
<proteinExistence type="predicted"/>
<accession>A0ABR8TMF7</accession>
<reference evidence="2 3" key="1">
    <citation type="submission" date="2020-08" db="EMBL/GenBank/DDBJ databases">
        <title>A Genomic Blueprint of the Chicken Gut Microbiome.</title>
        <authorList>
            <person name="Gilroy R."/>
            <person name="Ravi A."/>
            <person name="Getino M."/>
            <person name="Pursley I."/>
            <person name="Horton D.L."/>
            <person name="Alikhan N.-F."/>
            <person name="Baker D."/>
            <person name="Gharbi K."/>
            <person name="Hall N."/>
            <person name="Watson M."/>
            <person name="Adriaenssens E.M."/>
            <person name="Foster-Nyarko E."/>
            <person name="Jarju S."/>
            <person name="Secka A."/>
            <person name="Antonio M."/>
            <person name="Oren A."/>
            <person name="Chaudhuri R."/>
            <person name="La Ragione R.M."/>
            <person name="Hildebrand F."/>
            <person name="Pallen M.J."/>
        </authorList>
    </citation>
    <scope>NUCLEOTIDE SEQUENCE [LARGE SCALE GENOMIC DNA]</scope>
    <source>
        <strain evidence="2 3">Sa2CUA2</strain>
    </source>
</reference>
<dbReference type="PANTHER" id="PTHR33993:SF2">
    <property type="entry name" value="VOC DOMAIN-CONTAINING PROTEIN"/>
    <property type="match status" value="1"/>
</dbReference>
<feature type="domain" description="VOC" evidence="1">
    <location>
        <begin position="5"/>
        <end position="122"/>
    </location>
</feature>
<dbReference type="InterPro" id="IPR004360">
    <property type="entry name" value="Glyas_Fos-R_dOase_dom"/>
</dbReference>